<organism evidence="2 3">
    <name type="scientific">Candidatus Kaiserbacteria bacterium RIFCSPHIGHO2_02_FULL_50_50</name>
    <dbReference type="NCBI Taxonomy" id="1798492"/>
    <lineage>
        <taxon>Bacteria</taxon>
        <taxon>Candidatus Kaiseribacteriota</taxon>
    </lineage>
</organism>
<comment type="caution">
    <text evidence="2">The sequence shown here is derived from an EMBL/GenBank/DDBJ whole genome shotgun (WGS) entry which is preliminary data.</text>
</comment>
<dbReference type="Proteomes" id="UP000178794">
    <property type="component" value="Unassembled WGS sequence"/>
</dbReference>
<evidence type="ECO:0000313" key="2">
    <source>
        <dbReference type="EMBL" id="OGG59369.1"/>
    </source>
</evidence>
<keyword evidence="1" id="KW-1277">Toxin-antitoxin system</keyword>
<dbReference type="InterPro" id="IPR035093">
    <property type="entry name" value="RelE/ParE_toxin_dom_sf"/>
</dbReference>
<evidence type="ECO:0000313" key="3">
    <source>
        <dbReference type="Proteomes" id="UP000178794"/>
    </source>
</evidence>
<dbReference type="SUPFAM" id="SSF143011">
    <property type="entry name" value="RelE-like"/>
    <property type="match status" value="1"/>
</dbReference>
<dbReference type="AlphaFoldDB" id="A0A1F6DD68"/>
<protein>
    <recommendedName>
        <fullName evidence="4">Plasmid stabilization protein</fullName>
    </recommendedName>
</protein>
<dbReference type="EMBL" id="MFLF01000016">
    <property type="protein sequence ID" value="OGG59369.1"/>
    <property type="molecule type" value="Genomic_DNA"/>
</dbReference>
<dbReference type="Pfam" id="PF05016">
    <property type="entry name" value="ParE_toxin"/>
    <property type="match status" value="1"/>
</dbReference>
<dbReference type="Gene3D" id="3.30.2310.20">
    <property type="entry name" value="RelE-like"/>
    <property type="match status" value="1"/>
</dbReference>
<dbReference type="PANTHER" id="PTHR38813:SF1">
    <property type="entry name" value="TOXIN RELE1-RELATED"/>
    <property type="match status" value="1"/>
</dbReference>
<evidence type="ECO:0008006" key="4">
    <source>
        <dbReference type="Google" id="ProtNLM"/>
    </source>
</evidence>
<sequence>MNVQYREKALAQLLKLSLTERKRILDKIDFFAEQEQPLDFAKRLTGHESYRFRIGNYRAIFDIEEGEIVVLLVVKREGAYRNL</sequence>
<dbReference type="STRING" id="1798492.A3C89_02600"/>
<name>A0A1F6DD68_9BACT</name>
<gene>
    <name evidence="2" type="ORF">A3C89_02600</name>
</gene>
<evidence type="ECO:0000256" key="1">
    <source>
        <dbReference type="ARBA" id="ARBA00022649"/>
    </source>
</evidence>
<dbReference type="PANTHER" id="PTHR38813">
    <property type="match status" value="1"/>
</dbReference>
<proteinExistence type="predicted"/>
<dbReference type="InterPro" id="IPR007712">
    <property type="entry name" value="RelE/ParE_toxin"/>
</dbReference>
<reference evidence="2 3" key="1">
    <citation type="journal article" date="2016" name="Nat. Commun.">
        <title>Thousands of microbial genomes shed light on interconnected biogeochemical processes in an aquifer system.</title>
        <authorList>
            <person name="Anantharaman K."/>
            <person name="Brown C.T."/>
            <person name="Hug L.A."/>
            <person name="Sharon I."/>
            <person name="Castelle C.J."/>
            <person name="Probst A.J."/>
            <person name="Thomas B.C."/>
            <person name="Singh A."/>
            <person name="Wilkins M.J."/>
            <person name="Karaoz U."/>
            <person name="Brodie E.L."/>
            <person name="Williams K.H."/>
            <person name="Hubbard S.S."/>
            <person name="Banfield J.F."/>
        </authorList>
    </citation>
    <scope>NUCLEOTIDE SEQUENCE [LARGE SCALE GENOMIC DNA]</scope>
</reference>
<dbReference type="InterPro" id="IPR052747">
    <property type="entry name" value="TA_system_RelE_toxin"/>
</dbReference>
<accession>A0A1F6DD68</accession>